<comment type="subunit">
    <text evidence="3">The complex is composed of two ATP-binding proteins (PstB), two transmembrane proteins (PstC and PstA) and a solute-binding protein (PstS).</text>
</comment>
<dbReference type="STRING" id="742817.HMPREF9449_02887"/>
<dbReference type="PANTHER" id="PTHR42996:SF1">
    <property type="entry name" value="PHOSPHATE-BINDING PROTEIN PSTS"/>
    <property type="match status" value="1"/>
</dbReference>
<dbReference type="EMBL" id="ADMC01000033">
    <property type="protein sequence ID" value="EHP45246.1"/>
    <property type="molecule type" value="Genomic_DNA"/>
</dbReference>
<feature type="domain" description="PBP" evidence="7">
    <location>
        <begin position="30"/>
        <end position="316"/>
    </location>
</feature>
<dbReference type="GO" id="GO:0035435">
    <property type="term" value="P:phosphate ion transmembrane transport"/>
    <property type="evidence" value="ECO:0007669"/>
    <property type="project" value="InterPro"/>
</dbReference>
<reference evidence="8 9" key="1">
    <citation type="submission" date="2012-01" db="EMBL/GenBank/DDBJ databases">
        <title>The Genome Sequence of Odoribacter laneus YIT 12061.</title>
        <authorList>
            <consortium name="The Broad Institute Genome Sequencing Platform"/>
            <person name="Earl A."/>
            <person name="Ward D."/>
            <person name="Feldgarden M."/>
            <person name="Gevers D."/>
            <person name="Morotomi M."/>
            <person name="Young S.K."/>
            <person name="Zeng Q."/>
            <person name="Gargeya S."/>
            <person name="Fitzgerald M."/>
            <person name="Haas B."/>
            <person name="Abouelleil A."/>
            <person name="Alvarado L."/>
            <person name="Arachchi H.M."/>
            <person name="Berlin A."/>
            <person name="Chapman S.B."/>
            <person name="Gearin G."/>
            <person name="Goldberg J."/>
            <person name="Griggs A."/>
            <person name="Gujja S."/>
            <person name="Hansen M."/>
            <person name="Heiman D."/>
            <person name="Howarth C."/>
            <person name="Larimer J."/>
            <person name="Lui A."/>
            <person name="MacDonald P.J.P."/>
            <person name="McCowen C."/>
            <person name="Montmayeur A."/>
            <person name="Murphy C."/>
            <person name="Neiman D."/>
            <person name="Pearson M."/>
            <person name="Priest M."/>
            <person name="Roberts A."/>
            <person name="Saif S."/>
            <person name="Shea T."/>
            <person name="Sisk P."/>
            <person name="Stolte C."/>
            <person name="Sykes S."/>
            <person name="Wortman J."/>
            <person name="Nusbaum C."/>
            <person name="Birren B."/>
        </authorList>
    </citation>
    <scope>NUCLEOTIDE SEQUENCE [LARGE SCALE GENOMIC DNA]</scope>
    <source>
        <strain evidence="8 9">YIT 12061</strain>
    </source>
</reference>
<dbReference type="PIRSF" id="PIRSF002756">
    <property type="entry name" value="PstS"/>
    <property type="match status" value="1"/>
</dbReference>
<evidence type="ECO:0000259" key="7">
    <source>
        <dbReference type="Pfam" id="PF12849"/>
    </source>
</evidence>
<dbReference type="InterPro" id="IPR050962">
    <property type="entry name" value="Phosphate-bind_PstS"/>
</dbReference>
<dbReference type="PANTHER" id="PTHR42996">
    <property type="entry name" value="PHOSPHATE-BINDING PROTEIN PSTS"/>
    <property type="match status" value="1"/>
</dbReference>
<evidence type="ECO:0000256" key="5">
    <source>
        <dbReference type="ARBA" id="ARBA00022592"/>
    </source>
</evidence>
<evidence type="ECO:0000256" key="1">
    <source>
        <dbReference type="ARBA" id="ARBA00002841"/>
    </source>
</evidence>
<keyword evidence="5 6" id="KW-0592">Phosphate transport</keyword>
<dbReference type="PROSITE" id="PS51257">
    <property type="entry name" value="PROKAR_LIPOPROTEIN"/>
    <property type="match status" value="1"/>
</dbReference>
<dbReference type="PATRIC" id="fig|742817.3.peg.3088"/>
<evidence type="ECO:0000313" key="8">
    <source>
        <dbReference type="EMBL" id="EHP45246.1"/>
    </source>
</evidence>
<dbReference type="SUPFAM" id="SSF53850">
    <property type="entry name" value="Periplasmic binding protein-like II"/>
    <property type="match status" value="1"/>
</dbReference>
<dbReference type="Gene3D" id="3.40.190.10">
    <property type="entry name" value="Periplasmic binding protein-like II"/>
    <property type="match status" value="2"/>
</dbReference>
<comment type="function">
    <text evidence="1">Part of the ABC transporter complex PstSACB involved in phosphate import.</text>
</comment>
<dbReference type="eggNOG" id="COG0226">
    <property type="taxonomic scope" value="Bacteria"/>
</dbReference>
<gene>
    <name evidence="8" type="ORF">HMPREF9449_02887</name>
</gene>
<evidence type="ECO:0000256" key="3">
    <source>
        <dbReference type="ARBA" id="ARBA00011529"/>
    </source>
</evidence>
<keyword evidence="4 6" id="KW-0813">Transport</keyword>
<name>H1DKV1_9BACT</name>
<evidence type="ECO:0000256" key="4">
    <source>
        <dbReference type="ARBA" id="ARBA00022448"/>
    </source>
</evidence>
<dbReference type="AlphaFoldDB" id="H1DKV1"/>
<dbReference type="HOGENOM" id="CLU_034528_1_1_10"/>
<dbReference type="NCBIfam" id="TIGR00975">
    <property type="entry name" value="3a0107s03"/>
    <property type="match status" value="1"/>
</dbReference>
<dbReference type="RefSeq" id="WP_009138030.1">
    <property type="nucleotide sequence ID" value="NZ_JH594598.1"/>
</dbReference>
<dbReference type="GO" id="GO:0043190">
    <property type="term" value="C:ATP-binding cassette (ABC) transporter complex"/>
    <property type="evidence" value="ECO:0007669"/>
    <property type="project" value="InterPro"/>
</dbReference>
<sequence length="354" mass="37809">MNKLLIVILVLALAACGNSKKNKAGSTNAEDITLTGAGATFPLPYYNLAFKTYKDSTGVAVTYGGIGSGGGIRSLKDRIVDFAGSDAFLSDKEISEMPSQTIHIPTCLGAVVLAYNLPEVKDLKLTGEIIADIYLGKITNWKDPRIKAINTHASLPDKAIHAVYRSDGSGTTYVFSDYLSKVNETWATQVGTGKALKWPAGIAAKGNPGVAGTISQTEGAIGYIGSEYAFALKIPVALLQNQAGNYITPSTESISAAASTELPADTRTMITNSQAADAYPISCFTWIILYKEQAYNNHTLQQAEANIKLLHWMLSDAAQQLTTKVHYSPLPQTAKENAKLLLQSVTFNGAPLLK</sequence>
<dbReference type="InterPro" id="IPR024370">
    <property type="entry name" value="PBP_domain"/>
</dbReference>
<accession>H1DKV1</accession>
<dbReference type="InterPro" id="IPR005673">
    <property type="entry name" value="ABC_phos-bd_PstS"/>
</dbReference>
<dbReference type="CDD" id="cd13565">
    <property type="entry name" value="PBP2_PstS"/>
    <property type="match status" value="1"/>
</dbReference>
<evidence type="ECO:0000313" key="9">
    <source>
        <dbReference type="Proteomes" id="UP000004892"/>
    </source>
</evidence>
<dbReference type="Proteomes" id="UP000004892">
    <property type="component" value="Unassembled WGS sequence"/>
</dbReference>
<organism evidence="8 9">
    <name type="scientific">Odoribacter laneus YIT 12061</name>
    <dbReference type="NCBI Taxonomy" id="742817"/>
    <lineage>
        <taxon>Bacteria</taxon>
        <taxon>Pseudomonadati</taxon>
        <taxon>Bacteroidota</taxon>
        <taxon>Bacteroidia</taxon>
        <taxon>Bacteroidales</taxon>
        <taxon>Odoribacteraceae</taxon>
        <taxon>Odoribacter</taxon>
    </lineage>
</organism>
<proteinExistence type="inferred from homology"/>
<protein>
    <recommendedName>
        <fullName evidence="6">Phosphate-binding protein</fullName>
    </recommendedName>
</protein>
<evidence type="ECO:0000256" key="2">
    <source>
        <dbReference type="ARBA" id="ARBA00008725"/>
    </source>
</evidence>
<dbReference type="Pfam" id="PF12849">
    <property type="entry name" value="PBP_like_2"/>
    <property type="match status" value="1"/>
</dbReference>
<evidence type="ECO:0000256" key="6">
    <source>
        <dbReference type="PIRNR" id="PIRNR002756"/>
    </source>
</evidence>
<dbReference type="GeneID" id="98070409"/>
<keyword evidence="9" id="KW-1185">Reference proteome</keyword>
<dbReference type="GO" id="GO:0042301">
    <property type="term" value="F:phosphate ion binding"/>
    <property type="evidence" value="ECO:0007669"/>
    <property type="project" value="InterPro"/>
</dbReference>
<comment type="similarity">
    <text evidence="2 6">Belongs to the PstS family.</text>
</comment>
<comment type="caution">
    <text evidence="8">The sequence shown here is derived from an EMBL/GenBank/DDBJ whole genome shotgun (WGS) entry which is preliminary data.</text>
</comment>